<keyword evidence="1" id="KW-0106">Calcium</keyword>
<reference evidence="5" key="1">
    <citation type="submission" date="2015-02" db="EMBL/GenBank/DDBJ databases">
        <title>Genome sequencing for Strongylocentrotus purpuratus.</title>
        <authorList>
            <person name="Murali S."/>
            <person name="Liu Y."/>
            <person name="Vee V."/>
            <person name="English A."/>
            <person name="Wang M."/>
            <person name="Skinner E."/>
            <person name="Han Y."/>
            <person name="Muzny D.M."/>
            <person name="Worley K.C."/>
            <person name="Gibbs R.A."/>
        </authorList>
    </citation>
    <scope>NUCLEOTIDE SEQUENCE</scope>
</reference>
<evidence type="ECO:0000256" key="3">
    <source>
        <dbReference type="SAM" id="SignalP"/>
    </source>
</evidence>
<feature type="signal peptide" evidence="3">
    <location>
        <begin position="1"/>
        <end position="21"/>
    </location>
</feature>
<dbReference type="RefSeq" id="XP_030852249.1">
    <property type="nucleotide sequence ID" value="XM_030996389.1"/>
</dbReference>
<evidence type="ECO:0000256" key="2">
    <source>
        <dbReference type="SAM" id="MobiDB-lite"/>
    </source>
</evidence>
<feature type="region of interest" description="Disordered" evidence="2">
    <location>
        <begin position="31"/>
        <end position="67"/>
    </location>
</feature>
<evidence type="ECO:0000313" key="5">
    <source>
        <dbReference type="Proteomes" id="UP000007110"/>
    </source>
</evidence>
<name>A0A7M7PJ32_STRPU</name>
<feature type="region of interest" description="Disordered" evidence="2">
    <location>
        <begin position="158"/>
        <end position="199"/>
    </location>
</feature>
<dbReference type="RefSeq" id="XP_030852248.1">
    <property type="nucleotide sequence ID" value="XM_030996388.1"/>
</dbReference>
<dbReference type="Gene3D" id="1.10.238.10">
    <property type="entry name" value="EF-hand"/>
    <property type="match status" value="1"/>
</dbReference>
<keyword evidence="3" id="KW-0732">Signal</keyword>
<dbReference type="EnsemblMetazoa" id="XM_030996389">
    <property type="protein sequence ID" value="XP_030852249"/>
    <property type="gene ID" value="LOC115928676"/>
</dbReference>
<dbReference type="InParanoid" id="A0A7M7PJ32"/>
<dbReference type="GeneID" id="115928676"/>
<dbReference type="InterPro" id="IPR011992">
    <property type="entry name" value="EF-hand-dom_pair"/>
</dbReference>
<dbReference type="InterPro" id="IPR018247">
    <property type="entry name" value="EF_Hand_1_Ca_BS"/>
</dbReference>
<dbReference type="PROSITE" id="PS00018">
    <property type="entry name" value="EF_HAND_1"/>
    <property type="match status" value="2"/>
</dbReference>
<dbReference type="Proteomes" id="UP000007110">
    <property type="component" value="Unassembled WGS sequence"/>
</dbReference>
<reference evidence="4" key="2">
    <citation type="submission" date="2021-01" db="UniProtKB">
        <authorList>
            <consortium name="EnsemblMetazoa"/>
        </authorList>
    </citation>
    <scope>IDENTIFICATION</scope>
</reference>
<sequence length="199" mass="21766">MMKIFLLAFAYMMCTISMAWGCVSGAGPSWEISQPGGRRPGPGGRPGPRPRPGVVGPEEPERPVGPSLPSIPVEVAKYFAGLVSKESAFASIDLDGNGLVCIQEWKLGGGAVTEFNYMLIRLDANGDKLISLAELQPFSVPTAPTKRTIENLDLPERLPRLPEPLPRLPEPLPRLQENVLLPYDPRRPRGPRGRIQPRK</sequence>
<dbReference type="KEGG" id="spu:115928676"/>
<dbReference type="AlphaFoldDB" id="A0A7M7PJ32"/>
<protein>
    <submittedName>
        <fullName evidence="4">Uncharacterized protein</fullName>
    </submittedName>
</protein>
<evidence type="ECO:0000313" key="4">
    <source>
        <dbReference type="EnsemblMetazoa" id="XP_030852248"/>
    </source>
</evidence>
<dbReference type="SUPFAM" id="SSF47473">
    <property type="entry name" value="EF-hand"/>
    <property type="match status" value="1"/>
</dbReference>
<accession>A0A7M7PJ32</accession>
<dbReference type="EnsemblMetazoa" id="XM_030996388">
    <property type="protein sequence ID" value="XP_030852248"/>
    <property type="gene ID" value="LOC115928676"/>
</dbReference>
<organism evidence="4 5">
    <name type="scientific">Strongylocentrotus purpuratus</name>
    <name type="common">Purple sea urchin</name>
    <dbReference type="NCBI Taxonomy" id="7668"/>
    <lineage>
        <taxon>Eukaryota</taxon>
        <taxon>Metazoa</taxon>
        <taxon>Echinodermata</taxon>
        <taxon>Eleutherozoa</taxon>
        <taxon>Echinozoa</taxon>
        <taxon>Echinoidea</taxon>
        <taxon>Euechinoidea</taxon>
        <taxon>Echinacea</taxon>
        <taxon>Camarodonta</taxon>
        <taxon>Echinidea</taxon>
        <taxon>Strongylocentrotidae</taxon>
        <taxon>Strongylocentrotus</taxon>
    </lineage>
</organism>
<feature type="compositionally biased region" description="Pro residues" evidence="2">
    <location>
        <begin position="161"/>
        <end position="172"/>
    </location>
</feature>
<evidence type="ECO:0000256" key="1">
    <source>
        <dbReference type="ARBA" id="ARBA00022837"/>
    </source>
</evidence>
<proteinExistence type="predicted"/>
<keyword evidence="5" id="KW-1185">Reference proteome</keyword>
<feature type="chain" id="PRO_5036207707" evidence="3">
    <location>
        <begin position="22"/>
        <end position="199"/>
    </location>
</feature>
<feature type="compositionally biased region" description="Basic residues" evidence="2">
    <location>
        <begin position="188"/>
        <end position="199"/>
    </location>
</feature>